<protein>
    <recommendedName>
        <fullName evidence="4">PABS domain-containing protein</fullName>
    </recommendedName>
</protein>
<organism evidence="2 3">
    <name type="scientific">Candidatus Collierbacteria bacterium RIFOXYD1_FULL_40_9</name>
    <dbReference type="NCBI Taxonomy" id="1817731"/>
    <lineage>
        <taxon>Bacteria</taxon>
        <taxon>Candidatus Collieribacteriota</taxon>
    </lineage>
</organism>
<dbReference type="InterPro" id="IPR029063">
    <property type="entry name" value="SAM-dependent_MTases_sf"/>
</dbReference>
<dbReference type="SUPFAM" id="SSF53335">
    <property type="entry name" value="S-adenosyl-L-methionine-dependent methyltransferases"/>
    <property type="match status" value="1"/>
</dbReference>
<dbReference type="AlphaFoldDB" id="A0A1F5FTU5"/>
<proteinExistence type="predicted"/>
<sequence>MFRKIFFPQTIQIKDNLYNTNITLIDHYPEPTVIVDGLIESGRLLRQIWRTGITKLVEKHQEIKTILVLGVGGGSNVRLVSKLYPHAKITAIEIDPQMVELANKYFGLDKIKNLNLITQDAIKYVNNLQSIAYDLVLVDCFVGKNIPTNVQDLDFIKKLSQHSKNLLINRIWYNEHHPETVFFLRKMSSYFTCIKVHTPTNIIVKLI</sequence>
<dbReference type="EMBL" id="MFAQ01000030">
    <property type="protein sequence ID" value="OGD83046.1"/>
    <property type="molecule type" value="Genomic_DNA"/>
</dbReference>
<comment type="caution">
    <text evidence="2">The sequence shown here is derived from an EMBL/GenBank/DDBJ whole genome shotgun (WGS) entry which is preliminary data.</text>
</comment>
<evidence type="ECO:0000313" key="2">
    <source>
        <dbReference type="EMBL" id="OGD83046.1"/>
    </source>
</evidence>
<dbReference type="CDD" id="cd02440">
    <property type="entry name" value="AdoMet_MTases"/>
    <property type="match status" value="1"/>
</dbReference>
<reference evidence="2 3" key="1">
    <citation type="journal article" date="2016" name="Nat. Commun.">
        <title>Thousands of microbial genomes shed light on interconnected biogeochemical processes in an aquifer system.</title>
        <authorList>
            <person name="Anantharaman K."/>
            <person name="Brown C.T."/>
            <person name="Hug L.A."/>
            <person name="Sharon I."/>
            <person name="Castelle C.J."/>
            <person name="Probst A.J."/>
            <person name="Thomas B.C."/>
            <person name="Singh A."/>
            <person name="Wilkins M.J."/>
            <person name="Karaoz U."/>
            <person name="Brodie E.L."/>
            <person name="Williams K.H."/>
            <person name="Hubbard S.S."/>
            <person name="Banfield J.F."/>
        </authorList>
    </citation>
    <scope>NUCLEOTIDE SEQUENCE [LARGE SCALE GENOMIC DNA]</scope>
</reference>
<dbReference type="Pfam" id="PF01564">
    <property type="entry name" value="Spermine_synth"/>
    <property type="match status" value="1"/>
</dbReference>
<dbReference type="PANTHER" id="PTHR43317">
    <property type="entry name" value="THERMOSPERMINE SYNTHASE ACAULIS5"/>
    <property type="match status" value="1"/>
</dbReference>
<accession>A0A1F5FTU5</accession>
<dbReference type="GO" id="GO:0006596">
    <property type="term" value="P:polyamine biosynthetic process"/>
    <property type="evidence" value="ECO:0007669"/>
    <property type="project" value="UniProtKB-KW"/>
</dbReference>
<evidence type="ECO:0008006" key="4">
    <source>
        <dbReference type="Google" id="ProtNLM"/>
    </source>
</evidence>
<evidence type="ECO:0000313" key="3">
    <source>
        <dbReference type="Proteomes" id="UP000179237"/>
    </source>
</evidence>
<name>A0A1F5FTU5_9BACT</name>
<dbReference type="Proteomes" id="UP000179237">
    <property type="component" value="Unassembled WGS sequence"/>
</dbReference>
<evidence type="ECO:0000256" key="1">
    <source>
        <dbReference type="ARBA" id="ARBA00023115"/>
    </source>
</evidence>
<dbReference type="Gene3D" id="3.40.50.150">
    <property type="entry name" value="Vaccinia Virus protein VP39"/>
    <property type="match status" value="1"/>
</dbReference>
<keyword evidence="1" id="KW-0620">Polyamine biosynthesis</keyword>
<dbReference type="PANTHER" id="PTHR43317:SF1">
    <property type="entry name" value="THERMOSPERMINE SYNTHASE ACAULIS5"/>
    <property type="match status" value="1"/>
</dbReference>
<gene>
    <name evidence="2" type="ORF">A2572_04600</name>
</gene>